<proteinExistence type="predicted"/>
<comment type="caution">
    <text evidence="2">The sequence shown here is derived from an EMBL/GenBank/DDBJ whole genome shotgun (WGS) entry which is preliminary data.</text>
</comment>
<accession>A0A931G557</accession>
<dbReference type="PIRSF" id="PIRSF017393">
    <property type="entry name" value="MTase_SAV2177"/>
    <property type="match status" value="1"/>
</dbReference>
<dbReference type="GO" id="GO:0008168">
    <property type="term" value="F:methyltransferase activity"/>
    <property type="evidence" value="ECO:0007669"/>
    <property type="project" value="UniProtKB-KW"/>
</dbReference>
<dbReference type="GO" id="GO:0032259">
    <property type="term" value="P:methylation"/>
    <property type="evidence" value="ECO:0007669"/>
    <property type="project" value="UniProtKB-KW"/>
</dbReference>
<reference evidence="2" key="1">
    <citation type="submission" date="2020-11" db="EMBL/GenBank/DDBJ databases">
        <title>Isolation and identification of active actinomycetes.</title>
        <authorList>
            <person name="Sun X."/>
        </authorList>
    </citation>
    <scope>NUCLEOTIDE SEQUENCE</scope>
    <source>
        <strain evidence="2">NEAU-A11</strain>
    </source>
</reference>
<evidence type="ECO:0000313" key="2">
    <source>
        <dbReference type="EMBL" id="MBG0568576.1"/>
    </source>
</evidence>
<dbReference type="Proteomes" id="UP000598146">
    <property type="component" value="Unassembled WGS sequence"/>
</dbReference>
<evidence type="ECO:0000256" key="1">
    <source>
        <dbReference type="SAM" id="MobiDB-lite"/>
    </source>
</evidence>
<dbReference type="AlphaFoldDB" id="A0A931G557"/>
<dbReference type="InterPro" id="IPR006764">
    <property type="entry name" value="SAM_dep_MeTrfase_SAV2177_type"/>
</dbReference>
<gene>
    <name evidence="2" type="ORF">I4J89_44860</name>
</gene>
<keyword evidence="3" id="KW-1185">Reference proteome</keyword>
<dbReference type="Pfam" id="PF04672">
    <property type="entry name" value="Methyltransf_19"/>
    <property type="match status" value="1"/>
</dbReference>
<keyword evidence="2" id="KW-0808">Transferase</keyword>
<dbReference type="EMBL" id="JADQTO010000040">
    <property type="protein sequence ID" value="MBG0568576.1"/>
    <property type="molecule type" value="Genomic_DNA"/>
</dbReference>
<dbReference type="InterPro" id="IPR029063">
    <property type="entry name" value="SAM-dependent_MTases_sf"/>
</dbReference>
<dbReference type="SUPFAM" id="SSF53335">
    <property type="entry name" value="S-adenosyl-L-methionine-dependent methyltransferases"/>
    <property type="match status" value="1"/>
</dbReference>
<keyword evidence="2" id="KW-0489">Methyltransferase</keyword>
<evidence type="ECO:0000313" key="3">
    <source>
        <dbReference type="Proteomes" id="UP000598146"/>
    </source>
</evidence>
<feature type="region of interest" description="Disordered" evidence="1">
    <location>
        <begin position="1"/>
        <end position="23"/>
    </location>
</feature>
<name>A0A931G557_9ACTN</name>
<organism evidence="2 3">
    <name type="scientific">Actinoplanes aureus</name>
    <dbReference type="NCBI Taxonomy" id="2792083"/>
    <lineage>
        <taxon>Bacteria</taxon>
        <taxon>Bacillati</taxon>
        <taxon>Actinomycetota</taxon>
        <taxon>Actinomycetes</taxon>
        <taxon>Micromonosporales</taxon>
        <taxon>Micromonosporaceae</taxon>
        <taxon>Actinoplanes</taxon>
    </lineage>
</organism>
<protein>
    <submittedName>
        <fullName evidence="2">SAM-dependent methyltransferase</fullName>
    </submittedName>
</protein>
<dbReference type="Gene3D" id="3.40.50.150">
    <property type="entry name" value="Vaccinia Virus protein VP39"/>
    <property type="match status" value="1"/>
</dbReference>
<sequence>MANLGKPGVVSTTPDAPATIDPNRPSAARIYDAFLGGTHNFAADRAVAARAVELLPEIPLIVRANRAFLRRAVRYATDHGICQFLDLGSGIPAEGNVHEVARSTTPDARVVYVDIDPTAVLYGRHVLGDDPHAAVVHGDLQQPGVLLDEPEVRDLLDLSRPIAVLMIAVLHFVPDSPALDSAMVAYREAVVPGSHLAISHVTAEARPELVDSVTDLYNRTGTPLVPRAHRQVTRFFDGWRLAAPGLVPVPEWRPAAGDLRLPEAIASVSLAGVGVK</sequence>